<dbReference type="RefSeq" id="WP_125182631.1">
    <property type="nucleotide sequence ID" value="NZ_QZMU01000002.1"/>
</dbReference>
<dbReference type="PIRSF" id="PIRSF004810">
    <property type="entry name" value="ChrA"/>
    <property type="match status" value="1"/>
</dbReference>
<feature type="transmembrane region" description="Helical" evidence="7">
    <location>
        <begin position="86"/>
        <end position="110"/>
    </location>
</feature>
<feature type="transmembrane region" description="Helical" evidence="7">
    <location>
        <begin position="430"/>
        <end position="447"/>
    </location>
</feature>
<gene>
    <name evidence="8" type="primary">chrA</name>
    <name evidence="8" type="ORF">D6C00_15060</name>
</gene>
<feature type="transmembrane region" description="Helical" evidence="7">
    <location>
        <begin position="218"/>
        <end position="237"/>
    </location>
</feature>
<accession>A0A426QEA4</accession>
<evidence type="ECO:0000256" key="7">
    <source>
        <dbReference type="SAM" id="Phobius"/>
    </source>
</evidence>
<keyword evidence="9" id="KW-1185">Reference proteome</keyword>
<keyword evidence="5 7" id="KW-1133">Transmembrane helix</keyword>
<evidence type="ECO:0000256" key="1">
    <source>
        <dbReference type="ARBA" id="ARBA00004651"/>
    </source>
</evidence>
<feature type="transmembrane region" description="Helical" evidence="7">
    <location>
        <begin position="151"/>
        <end position="182"/>
    </location>
</feature>
<feature type="transmembrane region" description="Helical" evidence="7">
    <location>
        <begin position="404"/>
        <end position="423"/>
    </location>
</feature>
<dbReference type="PANTHER" id="PTHR33567:SF3">
    <property type="entry name" value="CHROMATE ION TRANSPORTER (EUROFUNG)"/>
    <property type="match status" value="1"/>
</dbReference>
<feature type="transmembrane region" description="Helical" evidence="7">
    <location>
        <begin position="324"/>
        <end position="349"/>
    </location>
</feature>
<dbReference type="InterPro" id="IPR003370">
    <property type="entry name" value="Chromate_transpt"/>
</dbReference>
<dbReference type="NCBIfam" id="TIGR00937">
    <property type="entry name" value="2A51"/>
    <property type="match status" value="1"/>
</dbReference>
<dbReference type="GO" id="GO:0005886">
    <property type="term" value="C:plasma membrane"/>
    <property type="evidence" value="ECO:0007669"/>
    <property type="project" value="UniProtKB-SubCell"/>
</dbReference>
<keyword evidence="6 7" id="KW-0472">Membrane</keyword>
<feature type="transmembrane region" description="Helical" evidence="7">
    <location>
        <begin position="116"/>
        <end position="139"/>
    </location>
</feature>
<evidence type="ECO:0000256" key="6">
    <source>
        <dbReference type="ARBA" id="ARBA00023136"/>
    </source>
</evidence>
<keyword evidence="4 7" id="KW-0812">Transmembrane</keyword>
<evidence type="ECO:0000256" key="2">
    <source>
        <dbReference type="ARBA" id="ARBA00005262"/>
    </source>
</evidence>
<dbReference type="InterPro" id="IPR014047">
    <property type="entry name" value="Chr_Tranpt_l_chain"/>
</dbReference>
<dbReference type="EMBL" id="QZMU01000002">
    <property type="protein sequence ID" value="RRQ20069.1"/>
    <property type="molecule type" value="Genomic_DNA"/>
</dbReference>
<name>A0A426QEA4_9GAMM</name>
<sequence>MDSPSGQHSSQDIALREAFRTWLRVALYSFGGPAAQISVMHRILVDEKQWISENRFLHALNYCMLLPGPEAQQLATYIGWLLHRTLGGLMAGILFVLPGFIAILALSVLYSGFSGVGWVEALFFGLKPAVLAIVLQALFRVAGRALRNRAMYALAGLAFVAIFFFNVPFPAIIVSAALVGYLGGRLRPDLFHVIRGPEVDEPEPAAHTRPSLGRAVKVSVIFLSLWFVPLIILAGLLGPDSVYVQEGVFFSKAAVVTFGGAYAVLAYIAQQAVDVYGWLKPGEMLDGLGMAETTPGPLIQVVQFVGFMGAYRHAGALDPMTAGILASFLVTWVTFVPCFLWIFLGAPYVEALRGNQALSTALSGITAAVVGVILNLALWFGLHTLFANVQDKQLGYLHLALPEWATLDPAALALSMLAVIALFRLRWPMLRTLFSITLLGMAYRLLVG</sequence>
<dbReference type="GO" id="GO:0015109">
    <property type="term" value="F:chromate transmembrane transporter activity"/>
    <property type="evidence" value="ECO:0007669"/>
    <property type="project" value="InterPro"/>
</dbReference>
<evidence type="ECO:0000256" key="5">
    <source>
        <dbReference type="ARBA" id="ARBA00022989"/>
    </source>
</evidence>
<protein>
    <submittedName>
        <fullName evidence="8">Chromate efflux transporter</fullName>
    </submittedName>
</protein>
<comment type="subcellular location">
    <subcellularLocation>
        <location evidence="1">Cell membrane</location>
        <topology evidence="1">Multi-pass membrane protein</topology>
    </subcellularLocation>
</comment>
<comment type="similarity">
    <text evidence="2">Belongs to the chromate ion transporter (CHR) (TC 2.A.51) family.</text>
</comment>
<evidence type="ECO:0000313" key="9">
    <source>
        <dbReference type="Proteomes" id="UP000287798"/>
    </source>
</evidence>
<evidence type="ECO:0000256" key="4">
    <source>
        <dbReference type="ARBA" id="ARBA00022692"/>
    </source>
</evidence>
<reference evidence="8 9" key="1">
    <citation type="journal article" date="2010" name="Int. J. Syst. Evol. Microbiol.">
        <title>Thiohalobacter thiocyanaticus gen. nov., sp. nov., a moderately halophilic, sulfur-oxidizing gammaproteobacterium from hypersaline lakes, that utilizes thiocyanate.</title>
        <authorList>
            <person name="Sorokin D.Y."/>
            <person name="Kovaleva O.L."/>
            <person name="Tourova T.P."/>
            <person name="Muyzer G."/>
        </authorList>
    </citation>
    <scope>NUCLEOTIDE SEQUENCE [LARGE SCALE GENOMIC DNA]</scope>
    <source>
        <strain evidence="8 9">Hrh1</strain>
    </source>
</reference>
<dbReference type="Pfam" id="PF02417">
    <property type="entry name" value="Chromate_transp"/>
    <property type="match status" value="2"/>
</dbReference>
<keyword evidence="3" id="KW-1003">Cell membrane</keyword>
<dbReference type="OrthoDB" id="8969999at2"/>
<evidence type="ECO:0000256" key="3">
    <source>
        <dbReference type="ARBA" id="ARBA00022475"/>
    </source>
</evidence>
<feature type="transmembrane region" description="Helical" evidence="7">
    <location>
        <begin position="361"/>
        <end position="382"/>
    </location>
</feature>
<evidence type="ECO:0000313" key="8">
    <source>
        <dbReference type="EMBL" id="RRQ20069.1"/>
    </source>
</evidence>
<organism evidence="8 9">
    <name type="scientific">Thiohalobacter thiocyanaticus</name>
    <dbReference type="NCBI Taxonomy" id="585455"/>
    <lineage>
        <taxon>Bacteria</taxon>
        <taxon>Pseudomonadati</taxon>
        <taxon>Pseudomonadota</taxon>
        <taxon>Gammaproteobacteria</taxon>
        <taxon>Thiohalobacterales</taxon>
        <taxon>Thiohalobacteraceae</taxon>
        <taxon>Thiohalobacter</taxon>
    </lineage>
</organism>
<proteinExistence type="inferred from homology"/>
<dbReference type="Proteomes" id="UP000287798">
    <property type="component" value="Unassembled WGS sequence"/>
</dbReference>
<comment type="caution">
    <text evidence="8">The sequence shown here is derived from an EMBL/GenBank/DDBJ whole genome shotgun (WGS) entry which is preliminary data.</text>
</comment>
<dbReference type="AlphaFoldDB" id="A0A426QEA4"/>
<dbReference type="PANTHER" id="PTHR33567">
    <property type="entry name" value="CHROMATE ION TRANSPORTER (EUROFUNG)"/>
    <property type="match status" value="1"/>
</dbReference>
<feature type="transmembrane region" description="Helical" evidence="7">
    <location>
        <begin position="249"/>
        <end position="269"/>
    </location>
</feature>